<evidence type="ECO:0000313" key="3">
    <source>
        <dbReference type="Proteomes" id="UP001197093"/>
    </source>
</evidence>
<comment type="caution">
    <text evidence="2">The sequence shown here is derived from an EMBL/GenBank/DDBJ whole genome shotgun (WGS) entry which is preliminary data.</text>
</comment>
<dbReference type="PANTHER" id="PTHR43735">
    <property type="entry name" value="APOPTOSIS-INDUCING FACTOR 1"/>
    <property type="match status" value="1"/>
</dbReference>
<dbReference type="Gene3D" id="3.50.50.100">
    <property type="match status" value="1"/>
</dbReference>
<dbReference type="EMBL" id="JAHCVI010000005">
    <property type="protein sequence ID" value="KAG7285644.1"/>
    <property type="molecule type" value="Genomic_DNA"/>
</dbReference>
<name>A0AAD4EQK2_9PEZI</name>
<dbReference type="AlphaFoldDB" id="A0AAD4EQK2"/>
<feature type="domain" description="FAD/NAD(P)-binding" evidence="1">
    <location>
        <begin position="58"/>
        <end position="345"/>
    </location>
</feature>
<proteinExistence type="predicted"/>
<sequence>MSALERIRKTFLVARLLAHGVQVFSAALRRAISTRFAALTALTASTPNTPPDPSKVKNIVVVGAAFAGYPAARILAASIPRDGRYRVVVIEPNSHFNFTWVMPRFCVVEGHEHKAFIPYTPAFFSQGPKDMVHWVRDRVTSVERGNVVLGSGAVLAYEYLIIATGSTSANGLPSRPGVESKEEGMELLKAMQARIKAATQIVVAGAGAVGVELVSDAKNQYPEKSITLVHSRPAVMHRFGPGLQKATMDALQALGVDVVLGERVVDRSETGGFIMLESGRKIECDCFKPASGLVANVAPNAITSSGHIRVKPTLEVDDAALPNVFVCGEVADTKDANPNSRTASRQAEVAADNVVLAVQGKKPSYTYKPAWGDGVIKLSLGLQNRLRTRASSLNDKIRYRKEQLTQQASR</sequence>
<evidence type="ECO:0000259" key="1">
    <source>
        <dbReference type="Pfam" id="PF07992"/>
    </source>
</evidence>
<dbReference type="SUPFAM" id="SSF51905">
    <property type="entry name" value="FAD/NAD(P)-binding domain"/>
    <property type="match status" value="1"/>
</dbReference>
<evidence type="ECO:0000313" key="2">
    <source>
        <dbReference type="EMBL" id="KAG7285644.1"/>
    </source>
</evidence>
<organism evidence="2 3">
    <name type="scientific">Staphylotrichum longicolle</name>
    <dbReference type="NCBI Taxonomy" id="669026"/>
    <lineage>
        <taxon>Eukaryota</taxon>
        <taxon>Fungi</taxon>
        <taxon>Dikarya</taxon>
        <taxon>Ascomycota</taxon>
        <taxon>Pezizomycotina</taxon>
        <taxon>Sordariomycetes</taxon>
        <taxon>Sordariomycetidae</taxon>
        <taxon>Sordariales</taxon>
        <taxon>Chaetomiaceae</taxon>
        <taxon>Staphylotrichum</taxon>
    </lineage>
</organism>
<keyword evidence="3" id="KW-1185">Reference proteome</keyword>
<dbReference type="InterPro" id="IPR036188">
    <property type="entry name" value="FAD/NAD-bd_sf"/>
</dbReference>
<accession>A0AAD4EQK2</accession>
<dbReference type="InterPro" id="IPR023753">
    <property type="entry name" value="FAD/NAD-binding_dom"/>
</dbReference>
<dbReference type="GO" id="GO:0004174">
    <property type="term" value="F:electron-transferring-flavoprotein dehydrogenase activity"/>
    <property type="evidence" value="ECO:0007669"/>
    <property type="project" value="TreeGrafter"/>
</dbReference>
<dbReference type="PANTHER" id="PTHR43735:SF5">
    <property type="entry name" value="FAD_NAD(P)-BINDING DOMAIN-CONTAINING PROTEIN"/>
    <property type="match status" value="1"/>
</dbReference>
<dbReference type="PRINTS" id="PR00368">
    <property type="entry name" value="FADPNR"/>
</dbReference>
<gene>
    <name evidence="2" type="ORF">NEMBOFW57_010273</name>
</gene>
<protein>
    <recommendedName>
        <fullName evidence="1">FAD/NAD(P)-binding domain-containing protein</fullName>
    </recommendedName>
</protein>
<dbReference type="Pfam" id="PF07992">
    <property type="entry name" value="Pyr_redox_2"/>
    <property type="match status" value="1"/>
</dbReference>
<dbReference type="GO" id="GO:0050660">
    <property type="term" value="F:flavin adenine dinucleotide binding"/>
    <property type="evidence" value="ECO:0007669"/>
    <property type="project" value="TreeGrafter"/>
</dbReference>
<reference evidence="2" key="1">
    <citation type="submission" date="2023-02" db="EMBL/GenBank/DDBJ databases">
        <authorList>
            <person name="Palmer J.M."/>
        </authorList>
    </citation>
    <scope>NUCLEOTIDE SEQUENCE</scope>
    <source>
        <strain evidence="2">FW57</strain>
    </source>
</reference>
<dbReference type="Proteomes" id="UP001197093">
    <property type="component" value="Unassembled WGS sequence"/>
</dbReference>
<dbReference type="GO" id="GO:0005737">
    <property type="term" value="C:cytoplasm"/>
    <property type="evidence" value="ECO:0007669"/>
    <property type="project" value="TreeGrafter"/>
</dbReference>